<dbReference type="Pfam" id="PF00732">
    <property type="entry name" value="GMC_oxred_N"/>
    <property type="match status" value="1"/>
</dbReference>
<reference evidence="6" key="1">
    <citation type="submission" date="2021-10" db="EMBL/GenBank/DDBJ databases">
        <title>De novo Genome Assembly of Clathrus columnatus (Basidiomycota, Fungi) Using Illumina and Nanopore Sequence Data.</title>
        <authorList>
            <person name="Ogiso-Tanaka E."/>
            <person name="Itagaki H."/>
            <person name="Hosoya T."/>
            <person name="Hosaka K."/>
        </authorList>
    </citation>
    <scope>NUCLEOTIDE SEQUENCE</scope>
    <source>
        <strain evidence="6">MO-923</strain>
    </source>
</reference>
<dbReference type="InterPro" id="IPR007867">
    <property type="entry name" value="GMC_OxRtase_C"/>
</dbReference>
<dbReference type="PANTHER" id="PTHR11552:SF147">
    <property type="entry name" value="CHOLINE DEHYDROGENASE, MITOCHONDRIAL"/>
    <property type="match status" value="1"/>
</dbReference>
<evidence type="ECO:0000256" key="3">
    <source>
        <dbReference type="ARBA" id="ARBA00022630"/>
    </source>
</evidence>
<evidence type="ECO:0000256" key="4">
    <source>
        <dbReference type="ARBA" id="ARBA00022827"/>
    </source>
</evidence>
<keyword evidence="7" id="KW-1185">Reference proteome</keyword>
<dbReference type="InterPro" id="IPR036188">
    <property type="entry name" value="FAD/NAD-bd_sf"/>
</dbReference>
<dbReference type="Proteomes" id="UP001050691">
    <property type="component" value="Unassembled WGS sequence"/>
</dbReference>
<dbReference type="Pfam" id="PF05199">
    <property type="entry name" value="GMC_oxred_C"/>
    <property type="match status" value="1"/>
</dbReference>
<dbReference type="SUPFAM" id="SSF51905">
    <property type="entry name" value="FAD/NAD(P)-binding domain"/>
    <property type="match status" value="1"/>
</dbReference>
<organism evidence="6 7">
    <name type="scientific">Clathrus columnatus</name>
    <dbReference type="NCBI Taxonomy" id="1419009"/>
    <lineage>
        <taxon>Eukaryota</taxon>
        <taxon>Fungi</taxon>
        <taxon>Dikarya</taxon>
        <taxon>Basidiomycota</taxon>
        <taxon>Agaricomycotina</taxon>
        <taxon>Agaricomycetes</taxon>
        <taxon>Phallomycetidae</taxon>
        <taxon>Phallales</taxon>
        <taxon>Clathraceae</taxon>
        <taxon>Clathrus</taxon>
    </lineage>
</organism>
<proteinExistence type="inferred from homology"/>
<comment type="cofactor">
    <cofactor evidence="1">
        <name>FAD</name>
        <dbReference type="ChEBI" id="CHEBI:57692"/>
    </cofactor>
</comment>
<evidence type="ECO:0000313" key="7">
    <source>
        <dbReference type="Proteomes" id="UP001050691"/>
    </source>
</evidence>
<gene>
    <name evidence="6" type="ORF">Clacol_007950</name>
</gene>
<keyword evidence="3" id="KW-0285">Flavoprotein</keyword>
<evidence type="ECO:0000313" key="6">
    <source>
        <dbReference type="EMBL" id="GJJ13694.1"/>
    </source>
</evidence>
<sequence length="342" mass="37496">MPRAIGVELRTSRDGPLFRVSARKEVILSAGSYVTPQLLMISGIGPRAELEEKEIKVIKDLPAVGKNLVDHAACGSVVYRTTKSLPTYDRLNNPLRALVALVQWYITGKGPMATLTLPGAAFVRSDDPFLSYDTPGEQIPHNLVDLTSGPNAPDLEIAWCLDGGLGKTPPGIQGITISVVSLRPKSSGEVTLKTNSVWDKPIVDPKWFSDEHDMHVLTRGLRLILKIARVKPFADFADYREDKKYPFLWLGTQDPDALSEEELHGFIRQKSTPAWHPACTARMGKSEDSSVVNSKLQVHGIQSLRIIDASIFPKQISGHPCAPIIAIAEKAADMIKEAYSSK</sequence>
<dbReference type="AlphaFoldDB" id="A0AAV5AGD2"/>
<name>A0AAV5AGD2_9AGAM</name>
<protein>
    <recommendedName>
        <fullName evidence="5">Glucose-methanol-choline oxidoreductase N-terminal domain-containing protein</fullName>
    </recommendedName>
</protein>
<feature type="domain" description="Glucose-methanol-choline oxidoreductase N-terminal" evidence="5">
    <location>
        <begin position="31"/>
        <end position="45"/>
    </location>
</feature>
<dbReference type="InterPro" id="IPR000172">
    <property type="entry name" value="GMC_OxRdtase_N"/>
</dbReference>
<dbReference type="Gene3D" id="3.50.50.60">
    <property type="entry name" value="FAD/NAD(P)-binding domain"/>
    <property type="match status" value="2"/>
</dbReference>
<dbReference type="InterPro" id="IPR012132">
    <property type="entry name" value="GMC_OxRdtase"/>
</dbReference>
<keyword evidence="4" id="KW-0274">FAD</keyword>
<evidence type="ECO:0000256" key="2">
    <source>
        <dbReference type="ARBA" id="ARBA00010790"/>
    </source>
</evidence>
<dbReference type="PANTHER" id="PTHR11552">
    <property type="entry name" value="GLUCOSE-METHANOL-CHOLINE GMC OXIDOREDUCTASE"/>
    <property type="match status" value="1"/>
</dbReference>
<accession>A0AAV5AGD2</accession>
<dbReference type="SUPFAM" id="SSF54373">
    <property type="entry name" value="FAD-linked reductases, C-terminal domain"/>
    <property type="match status" value="1"/>
</dbReference>
<dbReference type="PROSITE" id="PS00624">
    <property type="entry name" value="GMC_OXRED_2"/>
    <property type="match status" value="1"/>
</dbReference>
<dbReference type="EMBL" id="BPWL01000009">
    <property type="protein sequence ID" value="GJJ13694.1"/>
    <property type="molecule type" value="Genomic_DNA"/>
</dbReference>
<evidence type="ECO:0000256" key="1">
    <source>
        <dbReference type="ARBA" id="ARBA00001974"/>
    </source>
</evidence>
<dbReference type="GO" id="GO:0050660">
    <property type="term" value="F:flavin adenine dinucleotide binding"/>
    <property type="evidence" value="ECO:0007669"/>
    <property type="project" value="InterPro"/>
</dbReference>
<dbReference type="GO" id="GO:0016614">
    <property type="term" value="F:oxidoreductase activity, acting on CH-OH group of donors"/>
    <property type="evidence" value="ECO:0007669"/>
    <property type="project" value="InterPro"/>
</dbReference>
<evidence type="ECO:0000259" key="5">
    <source>
        <dbReference type="PROSITE" id="PS00624"/>
    </source>
</evidence>
<comment type="similarity">
    <text evidence="2">Belongs to the GMC oxidoreductase family.</text>
</comment>
<comment type="caution">
    <text evidence="6">The sequence shown here is derived from an EMBL/GenBank/DDBJ whole genome shotgun (WGS) entry which is preliminary data.</text>
</comment>